<dbReference type="Proteomes" id="UP001174932">
    <property type="component" value="Unassembled WGS sequence"/>
</dbReference>
<proteinExistence type="predicted"/>
<reference evidence="1" key="1">
    <citation type="journal article" date="2015" name="Int. J. Syst. Evol. Microbiol.">
        <title>Rhizobium alvei sp. nov., isolated from a freshwater river.</title>
        <authorList>
            <person name="Sheu S.Y."/>
            <person name="Huang H.W."/>
            <person name="Young C.C."/>
            <person name="Chen W.M."/>
        </authorList>
    </citation>
    <scope>NUCLEOTIDE SEQUENCE</scope>
    <source>
        <strain evidence="1">TNR-22</strain>
    </source>
</reference>
<comment type="caution">
    <text evidence="1">The sequence shown here is derived from an EMBL/GenBank/DDBJ whole genome shotgun (WGS) entry which is preliminary data.</text>
</comment>
<keyword evidence="2" id="KW-1185">Reference proteome</keyword>
<gene>
    <name evidence="1" type="ORF">Q4481_23800</name>
</gene>
<organism evidence="1 2">
    <name type="scientific">Rhizobium alvei</name>
    <dbReference type="NCBI Taxonomy" id="1132659"/>
    <lineage>
        <taxon>Bacteria</taxon>
        <taxon>Pseudomonadati</taxon>
        <taxon>Pseudomonadota</taxon>
        <taxon>Alphaproteobacteria</taxon>
        <taxon>Hyphomicrobiales</taxon>
        <taxon>Rhizobiaceae</taxon>
        <taxon>Rhizobium/Agrobacterium group</taxon>
        <taxon>Rhizobium</taxon>
    </lineage>
</organism>
<accession>A0ABT8YT89</accession>
<name>A0ABT8YT89_9HYPH</name>
<protein>
    <submittedName>
        <fullName evidence="1">Uncharacterized protein</fullName>
    </submittedName>
</protein>
<dbReference type="RefSeq" id="WP_304378921.1">
    <property type="nucleotide sequence ID" value="NZ_JAUOZU010000024.1"/>
</dbReference>
<sequence length="54" mass="5625">MANSAIPLSALFRNPVVADAFRRAERDAGSAYAVTEPKKPVLAGGAARVLEEVA</sequence>
<evidence type="ECO:0000313" key="2">
    <source>
        <dbReference type="Proteomes" id="UP001174932"/>
    </source>
</evidence>
<reference evidence="1" key="2">
    <citation type="submission" date="2023-07" db="EMBL/GenBank/DDBJ databases">
        <authorList>
            <person name="Shen H."/>
        </authorList>
    </citation>
    <scope>NUCLEOTIDE SEQUENCE</scope>
    <source>
        <strain evidence="1">TNR-22</strain>
    </source>
</reference>
<evidence type="ECO:0000313" key="1">
    <source>
        <dbReference type="EMBL" id="MDO6966991.1"/>
    </source>
</evidence>
<dbReference type="EMBL" id="JAUOZU010000024">
    <property type="protein sequence ID" value="MDO6966991.1"/>
    <property type="molecule type" value="Genomic_DNA"/>
</dbReference>